<feature type="domain" description="Restriction endonuclease type IV Mrr" evidence="1">
    <location>
        <begin position="33"/>
        <end position="130"/>
    </location>
</feature>
<evidence type="ECO:0000313" key="2">
    <source>
        <dbReference type="EMBL" id="GIF21801.1"/>
    </source>
</evidence>
<comment type="caution">
    <text evidence="2">The sequence shown here is derived from an EMBL/GenBank/DDBJ whole genome shotgun (WGS) entry which is preliminary data.</text>
</comment>
<dbReference type="GO" id="GO:0009307">
    <property type="term" value="P:DNA restriction-modification system"/>
    <property type="evidence" value="ECO:0007669"/>
    <property type="project" value="InterPro"/>
</dbReference>
<accession>A0A919TTK6</accession>
<reference evidence="2" key="1">
    <citation type="submission" date="2021-01" db="EMBL/GenBank/DDBJ databases">
        <title>Whole genome shotgun sequence of Actinoplanes tereljensis NBRC 105297.</title>
        <authorList>
            <person name="Komaki H."/>
            <person name="Tamura T."/>
        </authorList>
    </citation>
    <scope>NUCLEOTIDE SEQUENCE</scope>
    <source>
        <strain evidence="2">NBRC 105297</strain>
    </source>
</reference>
<name>A0A919TTK6_9ACTN</name>
<dbReference type="Proteomes" id="UP000623608">
    <property type="component" value="Unassembled WGS sequence"/>
</dbReference>
<evidence type="ECO:0000259" key="1">
    <source>
        <dbReference type="Pfam" id="PF04471"/>
    </source>
</evidence>
<dbReference type="GO" id="GO:0003677">
    <property type="term" value="F:DNA binding"/>
    <property type="evidence" value="ECO:0007669"/>
    <property type="project" value="InterPro"/>
</dbReference>
<dbReference type="AlphaFoldDB" id="A0A919TTK6"/>
<evidence type="ECO:0000313" key="3">
    <source>
        <dbReference type="Proteomes" id="UP000623608"/>
    </source>
</evidence>
<dbReference type="SUPFAM" id="SSF52980">
    <property type="entry name" value="Restriction endonuclease-like"/>
    <property type="match status" value="1"/>
</dbReference>
<dbReference type="EMBL" id="BOMY01000032">
    <property type="protein sequence ID" value="GIF21801.1"/>
    <property type="molecule type" value="Genomic_DNA"/>
</dbReference>
<organism evidence="2 3">
    <name type="scientific">Paractinoplanes tereljensis</name>
    <dbReference type="NCBI Taxonomy" id="571912"/>
    <lineage>
        <taxon>Bacteria</taxon>
        <taxon>Bacillati</taxon>
        <taxon>Actinomycetota</taxon>
        <taxon>Actinomycetes</taxon>
        <taxon>Micromonosporales</taxon>
        <taxon>Micromonosporaceae</taxon>
        <taxon>Paractinoplanes</taxon>
    </lineage>
</organism>
<dbReference type="Pfam" id="PF04471">
    <property type="entry name" value="Mrr_cat"/>
    <property type="match status" value="1"/>
</dbReference>
<proteinExistence type="predicted"/>
<protein>
    <recommendedName>
        <fullName evidence="1">Restriction endonuclease type IV Mrr domain-containing protein</fullName>
    </recommendedName>
</protein>
<gene>
    <name evidence="2" type="ORF">Ate02nite_45310</name>
</gene>
<dbReference type="GO" id="GO:0004519">
    <property type="term" value="F:endonuclease activity"/>
    <property type="evidence" value="ECO:0007669"/>
    <property type="project" value="InterPro"/>
</dbReference>
<keyword evidence="3" id="KW-1185">Reference proteome</keyword>
<dbReference type="InterPro" id="IPR007560">
    <property type="entry name" value="Restrct_endonuc_IV_Mrr"/>
</dbReference>
<sequence length="141" mass="15538">MRNRRGRATVIGMRQSVRTRKSDPAPMMSAGRVAELMRAGGWRRVTITAGLGHLGTDVIGVGADGRRWLIRCHHDQTPLAPSDVHRFAETNRYLRRGDLTVLVTDQPLTQPVLQAAARGGVTLVDSGTLSWWATVQLRETS</sequence>
<dbReference type="InterPro" id="IPR011335">
    <property type="entry name" value="Restrct_endonuc-II-like"/>
</dbReference>